<dbReference type="InterPro" id="IPR003838">
    <property type="entry name" value="ABC3_permease_C"/>
</dbReference>
<evidence type="ECO:0000256" key="4">
    <source>
        <dbReference type="ARBA" id="ARBA00022989"/>
    </source>
</evidence>
<dbReference type="GO" id="GO:0022857">
    <property type="term" value="F:transmembrane transporter activity"/>
    <property type="evidence" value="ECO:0007669"/>
    <property type="project" value="TreeGrafter"/>
</dbReference>
<evidence type="ECO:0000259" key="7">
    <source>
        <dbReference type="Pfam" id="PF02687"/>
    </source>
</evidence>
<keyword evidence="5 6" id="KW-0472">Membrane</keyword>
<comment type="subcellular location">
    <subcellularLocation>
        <location evidence="1">Cell membrane</location>
        <topology evidence="1">Multi-pass membrane protein</topology>
    </subcellularLocation>
</comment>
<keyword evidence="2" id="KW-1003">Cell membrane</keyword>
<dbReference type="Pfam" id="PF02687">
    <property type="entry name" value="FtsX"/>
    <property type="match status" value="1"/>
</dbReference>
<evidence type="ECO:0000256" key="5">
    <source>
        <dbReference type="ARBA" id="ARBA00023136"/>
    </source>
</evidence>
<dbReference type="GO" id="GO:0005886">
    <property type="term" value="C:plasma membrane"/>
    <property type="evidence" value="ECO:0007669"/>
    <property type="project" value="UniProtKB-SubCell"/>
</dbReference>
<dbReference type="InterPro" id="IPR050250">
    <property type="entry name" value="Macrolide_Exporter_MacB"/>
</dbReference>
<evidence type="ECO:0000256" key="3">
    <source>
        <dbReference type="ARBA" id="ARBA00022692"/>
    </source>
</evidence>
<feature type="transmembrane region" description="Helical" evidence="6">
    <location>
        <begin position="146"/>
        <end position="174"/>
    </location>
</feature>
<evidence type="ECO:0000313" key="9">
    <source>
        <dbReference type="Proteomes" id="UP000823915"/>
    </source>
</evidence>
<proteinExistence type="predicted"/>
<organism evidence="8 9">
    <name type="scientific">Candidatus Acutalibacter pullistercoris</name>
    <dbReference type="NCBI Taxonomy" id="2838418"/>
    <lineage>
        <taxon>Bacteria</taxon>
        <taxon>Bacillati</taxon>
        <taxon>Bacillota</taxon>
        <taxon>Clostridia</taxon>
        <taxon>Eubacteriales</taxon>
        <taxon>Acutalibacteraceae</taxon>
        <taxon>Acutalibacter</taxon>
    </lineage>
</organism>
<keyword evidence="4 6" id="KW-1133">Transmembrane helix</keyword>
<dbReference type="Proteomes" id="UP000823915">
    <property type="component" value="Unassembled WGS sequence"/>
</dbReference>
<dbReference type="PANTHER" id="PTHR30572:SF9">
    <property type="entry name" value="ABC TRANSPORTER PERMEASE PROTEIN"/>
    <property type="match status" value="1"/>
</dbReference>
<dbReference type="EMBL" id="DXDU01000115">
    <property type="protein sequence ID" value="HIY26927.1"/>
    <property type="molecule type" value="Genomic_DNA"/>
</dbReference>
<protein>
    <submittedName>
        <fullName evidence="8">FtsX-like permease family protein</fullName>
    </submittedName>
</protein>
<dbReference type="PANTHER" id="PTHR30572">
    <property type="entry name" value="MEMBRANE COMPONENT OF TRANSPORTER-RELATED"/>
    <property type="match status" value="1"/>
</dbReference>
<evidence type="ECO:0000256" key="2">
    <source>
        <dbReference type="ARBA" id="ARBA00022475"/>
    </source>
</evidence>
<dbReference type="AlphaFoldDB" id="A0A9D1YDF5"/>
<accession>A0A9D1YDF5</accession>
<comment type="caution">
    <text evidence="8">The sequence shown here is derived from an EMBL/GenBank/DDBJ whole genome shotgun (WGS) entry which is preliminary data.</text>
</comment>
<evidence type="ECO:0000256" key="6">
    <source>
        <dbReference type="SAM" id="Phobius"/>
    </source>
</evidence>
<feature type="transmembrane region" description="Helical" evidence="6">
    <location>
        <begin position="243"/>
        <end position="266"/>
    </location>
</feature>
<feature type="transmembrane region" description="Helical" evidence="6">
    <location>
        <begin position="102"/>
        <end position="126"/>
    </location>
</feature>
<reference evidence="8" key="1">
    <citation type="journal article" date="2021" name="PeerJ">
        <title>Extensive microbial diversity within the chicken gut microbiome revealed by metagenomics and culture.</title>
        <authorList>
            <person name="Gilroy R."/>
            <person name="Ravi A."/>
            <person name="Getino M."/>
            <person name="Pursley I."/>
            <person name="Horton D.L."/>
            <person name="Alikhan N.F."/>
            <person name="Baker D."/>
            <person name="Gharbi K."/>
            <person name="Hall N."/>
            <person name="Watson M."/>
            <person name="Adriaenssens E.M."/>
            <person name="Foster-Nyarko E."/>
            <person name="Jarju S."/>
            <person name="Secka A."/>
            <person name="Antonio M."/>
            <person name="Oren A."/>
            <person name="Chaudhuri R.R."/>
            <person name="La Ragione R."/>
            <person name="Hildebrand F."/>
            <person name="Pallen M.J."/>
        </authorList>
    </citation>
    <scope>NUCLEOTIDE SEQUENCE</scope>
    <source>
        <strain evidence="8">1282</strain>
    </source>
</reference>
<reference evidence="8" key="2">
    <citation type="submission" date="2021-04" db="EMBL/GenBank/DDBJ databases">
        <authorList>
            <person name="Gilroy R."/>
        </authorList>
    </citation>
    <scope>NUCLEOTIDE SEQUENCE</scope>
    <source>
        <strain evidence="8">1282</strain>
    </source>
</reference>
<evidence type="ECO:0000313" key="8">
    <source>
        <dbReference type="EMBL" id="HIY26927.1"/>
    </source>
</evidence>
<gene>
    <name evidence="8" type="ORF">H9838_07130</name>
</gene>
<name>A0A9D1YDF5_9FIRM</name>
<sequence length="276" mass="30131">MFASFAAASPFVDYPGYDGTPLDRVTAYLKDPGDMEQFLQETQGKFQIEKTGGAVTSFGLEMSDITLEEYREKFEEQPFYQLTSDRELYDMVGKPLEQTRDLMGLFLAALLASSLVILLLIVALQVRSRKREFAILLSMGEARGKVIGQICLEVLTVLLAAALLGGLVGSVLVAPAAERTSLSLLSDQVDNTQADRESLLEEAGSVPIGSFSVPGDFVNSRDPGKTVVYQQVSFQEGGWVLGIYFAAVFAAAVLAMVFQLCYILRVNPARMLVSKK</sequence>
<keyword evidence="3 6" id="KW-0812">Transmembrane</keyword>
<feature type="domain" description="ABC3 transporter permease C-terminal" evidence="7">
    <location>
        <begin position="105"/>
        <end position="176"/>
    </location>
</feature>
<evidence type="ECO:0000256" key="1">
    <source>
        <dbReference type="ARBA" id="ARBA00004651"/>
    </source>
</evidence>